<accession>A0A5C1QGR1</accession>
<keyword evidence="3" id="KW-0804">Transcription</keyword>
<dbReference type="SMART" id="SM00354">
    <property type="entry name" value="HTH_LACI"/>
    <property type="match status" value="1"/>
</dbReference>
<dbReference type="Pfam" id="PF13377">
    <property type="entry name" value="Peripla_BP_3"/>
    <property type="match status" value="1"/>
</dbReference>
<dbReference type="KEGG" id="ock:EXM22_01070"/>
<evidence type="ECO:0000259" key="4">
    <source>
        <dbReference type="PROSITE" id="PS50932"/>
    </source>
</evidence>
<dbReference type="InterPro" id="IPR028082">
    <property type="entry name" value="Peripla_BP_I"/>
</dbReference>
<name>A0A5C1QGR1_9SPIO</name>
<dbReference type="OrthoDB" id="305766at2"/>
<dbReference type="Gene3D" id="1.10.260.40">
    <property type="entry name" value="lambda repressor-like DNA-binding domains"/>
    <property type="match status" value="1"/>
</dbReference>
<dbReference type="EMBL" id="CP036150">
    <property type="protein sequence ID" value="QEN06647.1"/>
    <property type="molecule type" value="Genomic_DNA"/>
</dbReference>
<dbReference type="InterPro" id="IPR046335">
    <property type="entry name" value="LacI/GalR-like_sensor"/>
</dbReference>
<sequence>MNKRATIYDVAEDAEVSITTVSRYLNNPESVKKETGLRISSSMEKLDYIRQGNAGSNASRSFRRVGVLTPFFPAPSFVERLRGMIPYFKEKNFEVIIYTIESPEQLAEYLSSVPFTRRLDGLILMSIHLTPAQNRLLQASDLHVVMIESDDENYSRILADDQRGGQMAAELFIKKNYLPCAFMGDENQSITYSCHPSELRLKGYMETLQDEGVTLPDSLIMESNTTVEDSHRVFRKFLDEGNRVRAIFAMCDLQAIGIMKAAREMNIRIPEDLAVLGFDDIESADWMGLSSISQHLGDSGRISAKLLLELITGNSNAIQKVNLQVELIERGTT</sequence>
<dbReference type="Proteomes" id="UP000324209">
    <property type="component" value="Chromosome"/>
</dbReference>
<gene>
    <name evidence="5" type="ORF">EXM22_01070</name>
</gene>
<dbReference type="InterPro" id="IPR000843">
    <property type="entry name" value="HTH_LacI"/>
</dbReference>
<evidence type="ECO:0000256" key="3">
    <source>
        <dbReference type="ARBA" id="ARBA00023163"/>
    </source>
</evidence>
<dbReference type="PROSITE" id="PS50932">
    <property type="entry name" value="HTH_LACI_2"/>
    <property type="match status" value="1"/>
</dbReference>
<keyword evidence="6" id="KW-1185">Reference proteome</keyword>
<dbReference type="PANTHER" id="PTHR30146:SF24">
    <property type="entry name" value="XYLOSE OPERON REGULATORY PROTEIN"/>
    <property type="match status" value="1"/>
</dbReference>
<proteinExistence type="predicted"/>
<dbReference type="RefSeq" id="WP_149484730.1">
    <property type="nucleotide sequence ID" value="NZ_CP036150.1"/>
</dbReference>
<dbReference type="PANTHER" id="PTHR30146">
    <property type="entry name" value="LACI-RELATED TRANSCRIPTIONAL REPRESSOR"/>
    <property type="match status" value="1"/>
</dbReference>
<dbReference type="SUPFAM" id="SSF47413">
    <property type="entry name" value="lambda repressor-like DNA-binding domains"/>
    <property type="match status" value="1"/>
</dbReference>
<dbReference type="CDD" id="cd01392">
    <property type="entry name" value="HTH_LacI"/>
    <property type="match status" value="1"/>
</dbReference>
<dbReference type="PROSITE" id="PS00356">
    <property type="entry name" value="HTH_LACI_1"/>
    <property type="match status" value="1"/>
</dbReference>
<dbReference type="GO" id="GO:0000976">
    <property type="term" value="F:transcription cis-regulatory region binding"/>
    <property type="evidence" value="ECO:0007669"/>
    <property type="project" value="TreeGrafter"/>
</dbReference>
<evidence type="ECO:0000313" key="5">
    <source>
        <dbReference type="EMBL" id="QEN06647.1"/>
    </source>
</evidence>
<dbReference type="AlphaFoldDB" id="A0A5C1QGR1"/>
<evidence type="ECO:0000256" key="2">
    <source>
        <dbReference type="ARBA" id="ARBA00023125"/>
    </source>
</evidence>
<dbReference type="GO" id="GO:0003700">
    <property type="term" value="F:DNA-binding transcription factor activity"/>
    <property type="evidence" value="ECO:0007669"/>
    <property type="project" value="TreeGrafter"/>
</dbReference>
<reference evidence="5 6" key="1">
    <citation type="submission" date="2019-02" db="EMBL/GenBank/DDBJ databases">
        <title>Complete Genome Sequence and Methylome Analysis of free living Spirochaetas.</title>
        <authorList>
            <person name="Fomenkov A."/>
            <person name="Dubinina G."/>
            <person name="Leshcheva N."/>
            <person name="Mikheeva N."/>
            <person name="Grabovich M."/>
            <person name="Vincze T."/>
            <person name="Roberts R.J."/>
        </authorList>
    </citation>
    <scope>NUCLEOTIDE SEQUENCE [LARGE SCALE GENOMIC DNA]</scope>
    <source>
        <strain evidence="5 6">K2</strain>
    </source>
</reference>
<keyword evidence="2" id="KW-0238">DNA-binding</keyword>
<dbReference type="Gene3D" id="3.40.50.2300">
    <property type="match status" value="2"/>
</dbReference>
<protein>
    <submittedName>
        <fullName evidence="5">LacI family transcriptional regulator</fullName>
    </submittedName>
</protein>
<keyword evidence="1" id="KW-0805">Transcription regulation</keyword>
<dbReference type="SUPFAM" id="SSF53822">
    <property type="entry name" value="Periplasmic binding protein-like I"/>
    <property type="match status" value="1"/>
</dbReference>
<feature type="domain" description="HTH lacI-type" evidence="4">
    <location>
        <begin position="5"/>
        <end position="59"/>
    </location>
</feature>
<organism evidence="5 6">
    <name type="scientific">Oceanispirochaeta crateris</name>
    <dbReference type="NCBI Taxonomy" id="2518645"/>
    <lineage>
        <taxon>Bacteria</taxon>
        <taxon>Pseudomonadati</taxon>
        <taxon>Spirochaetota</taxon>
        <taxon>Spirochaetia</taxon>
        <taxon>Spirochaetales</taxon>
        <taxon>Spirochaetaceae</taxon>
        <taxon>Oceanispirochaeta</taxon>
    </lineage>
</organism>
<dbReference type="InterPro" id="IPR010982">
    <property type="entry name" value="Lambda_DNA-bd_dom_sf"/>
</dbReference>
<evidence type="ECO:0000256" key="1">
    <source>
        <dbReference type="ARBA" id="ARBA00023015"/>
    </source>
</evidence>
<evidence type="ECO:0000313" key="6">
    <source>
        <dbReference type="Proteomes" id="UP000324209"/>
    </source>
</evidence>
<dbReference type="CDD" id="cd06267">
    <property type="entry name" value="PBP1_LacI_sugar_binding-like"/>
    <property type="match status" value="1"/>
</dbReference>
<dbReference type="Pfam" id="PF00356">
    <property type="entry name" value="LacI"/>
    <property type="match status" value="1"/>
</dbReference>